<reference evidence="3" key="1">
    <citation type="submission" date="2023-03" db="EMBL/GenBank/DDBJ databases">
        <title>Emydomyces testavorans Genome Sequence.</title>
        <authorList>
            <person name="Hoyer L."/>
        </authorList>
    </citation>
    <scope>NUCLEOTIDE SEQUENCE</scope>
    <source>
        <strain evidence="3">16-2883</strain>
    </source>
</reference>
<dbReference type="GO" id="GO:0010737">
    <property type="term" value="P:protein kinase A signaling"/>
    <property type="evidence" value="ECO:0007669"/>
    <property type="project" value="TreeGrafter"/>
</dbReference>
<dbReference type="InterPro" id="IPR008862">
    <property type="entry name" value="Tcp11"/>
</dbReference>
<feature type="region of interest" description="Disordered" evidence="2">
    <location>
        <begin position="1"/>
        <end position="84"/>
    </location>
</feature>
<dbReference type="Proteomes" id="UP001219355">
    <property type="component" value="Chromosome 1"/>
</dbReference>
<evidence type="ECO:0000256" key="2">
    <source>
        <dbReference type="SAM" id="MobiDB-lite"/>
    </source>
</evidence>
<gene>
    <name evidence="3" type="primary">SOK1</name>
    <name evidence="3" type="ORF">PRK78_000884</name>
</gene>
<proteinExistence type="inferred from homology"/>
<name>A0AAF0IGA4_9EURO</name>
<feature type="compositionally biased region" description="Basic and acidic residues" evidence="2">
    <location>
        <begin position="1"/>
        <end position="16"/>
    </location>
</feature>
<feature type="compositionally biased region" description="Polar residues" evidence="2">
    <location>
        <begin position="60"/>
        <end position="74"/>
    </location>
</feature>
<dbReference type="AlphaFoldDB" id="A0AAF0IGA4"/>
<evidence type="ECO:0000313" key="4">
    <source>
        <dbReference type="Proteomes" id="UP001219355"/>
    </source>
</evidence>
<dbReference type="EMBL" id="CP120627">
    <property type="protein sequence ID" value="WEW55453.1"/>
    <property type="molecule type" value="Genomic_DNA"/>
</dbReference>
<dbReference type="PANTHER" id="PTHR12832">
    <property type="entry name" value="TESTIS-SPECIFIC PROTEIN PBS13 T-COMPLEX 11"/>
    <property type="match status" value="1"/>
</dbReference>
<sequence>MNLKQKAESARRPHEKEDEDSDPSDWWPGNDSKSVPKHDARDCPTTSSPTHKGHSHEGNGKSQSPAPSQYNIQPSASSSSSPFNLGASTMGIPIPADMLLDSRSVHLLRSAERLPPVTKNTLSELDLDHIMRNINLRVDVNFDRDLHFRPVDGKKGQEKRRLAEGYWEAIAIEISIYTHLATTDVRALQTGDSQAFFEPRLPGMLETLRDVLWTLVPDRDHQSIMENLDIPFIMQQIEKGILNSISLFQWLSSLLKSHCAPMRDQWADQMVNEIQGGFASQNMVKAVQGLRTMFGILEAMKLDVANHQIRAFRVILIEDTVRFLQIYFLRRLLQNTIHADSARKWFISIYEQVRRQRVALEWTEFDNVATLLQGLSHFLLVFHGRAFPATFEFDNGRLWMLRSDVQDLIGFEICTHVFDVVATSHIRHVTRSRETYLTLRSHIWSIIECAEGRDPEIIDEQRWCNNTSAIALEIARTISKLEAKSKGTKSAAIPDEHVLFVIERMLESCFSPYSQQFKHFQQVVQRRLEEATFAVAKRYMDMSPLSMCEDQQLARSDGRPELRPRDIEDIGKRLAHIAVLHWRVWGPILYSRNRLLIYEGKILDYHDQQRLLLHQLENGQ</sequence>
<dbReference type="Pfam" id="PF05794">
    <property type="entry name" value="Tcp11"/>
    <property type="match status" value="1"/>
</dbReference>
<organism evidence="3 4">
    <name type="scientific">Emydomyces testavorans</name>
    <dbReference type="NCBI Taxonomy" id="2070801"/>
    <lineage>
        <taxon>Eukaryota</taxon>
        <taxon>Fungi</taxon>
        <taxon>Dikarya</taxon>
        <taxon>Ascomycota</taxon>
        <taxon>Pezizomycotina</taxon>
        <taxon>Eurotiomycetes</taxon>
        <taxon>Eurotiomycetidae</taxon>
        <taxon>Onygenales</taxon>
        <taxon>Nannizziopsiaceae</taxon>
        <taxon>Emydomyces</taxon>
    </lineage>
</organism>
<accession>A0AAF0IGA4</accession>
<keyword evidence="4" id="KW-1185">Reference proteome</keyword>
<protein>
    <submittedName>
        <fullName evidence="3">Protein SOSEKI 1</fullName>
    </submittedName>
</protein>
<comment type="similarity">
    <text evidence="1">Belongs to the TCP11 family.</text>
</comment>
<evidence type="ECO:0000256" key="1">
    <source>
        <dbReference type="ARBA" id="ARBA00010954"/>
    </source>
</evidence>
<dbReference type="PANTHER" id="PTHR12832:SF11">
    <property type="entry name" value="LD23868P"/>
    <property type="match status" value="1"/>
</dbReference>
<evidence type="ECO:0000313" key="3">
    <source>
        <dbReference type="EMBL" id="WEW55453.1"/>
    </source>
</evidence>